<name>A0A0H3YC05_9VIRU</name>
<dbReference type="OrthoDB" id="15151at10239"/>
<dbReference type="GeneID" id="37616520"/>
<keyword evidence="2" id="KW-1185">Reference proteome</keyword>
<proteinExistence type="predicted"/>
<accession>A0A0H3YC05</accession>
<dbReference type="EMBL" id="KM507061">
    <property type="protein sequence ID" value="AKN08995.1"/>
    <property type="molecule type" value="Genomic_RNA"/>
</dbReference>
<dbReference type="InterPro" id="IPR028919">
    <property type="entry name" value="Viral_movement"/>
</dbReference>
<sequence>MSKAIKVSSFVNRVNLDKSLLGSNEINALYGNGFAPLVFKDEIKMTIPGNVLGKPIKVQANVLTKKRLEQIRAQKFKGKACSYIHLGVVPIAIQSLLVSGHENVWGRCSLVDLSRGSEETALIDRFKFRFTNDEPYAAKILTINAAVDINCDTSVGSLQVLLEIHGIDVRSERSVAAITVGLSCVPTNNMVMLPGLKRSTPKWSLVNVFNVPEDSEAEKNAFENLFDAANPGLVDMGNDKLLETGKRMHLWGNSLKPVYRRELSTRNLIKEQLSHVMSETAKSLKSEGSISRCCSSRDVSQIGKEALHLQRGIRMGMEEFHRPRGSDASMGDGCWWRGKEFDTTFARAKGESFGGQAENFIRQHSRSLSRPINRLPEHGCELHETDSARCGWSAGDGGFIQPQNLCGKSEDTCSDTSGQENDGSDAKGSLPEFCKLCP</sequence>
<organism evidence="1 2">
    <name type="scientific">Caucasus prunus virus</name>
    <dbReference type="NCBI Taxonomy" id="1667230"/>
    <lineage>
        <taxon>Viruses</taxon>
        <taxon>Riboviria</taxon>
        <taxon>Orthornavirae</taxon>
        <taxon>Kitrinoviricota</taxon>
        <taxon>Alsuviricetes</taxon>
        <taxon>Tymovirales</taxon>
        <taxon>Betaflexiviridae</taxon>
        <taxon>Trivirinae</taxon>
        <taxon>Prunevirus</taxon>
        <taxon>Prunevirus caucasicum</taxon>
    </lineage>
</organism>
<protein>
    <submittedName>
        <fullName evidence="1">Movement protein</fullName>
    </submittedName>
</protein>
<reference evidence="1 2" key="1">
    <citation type="journal article" date="2015" name="PLoS ONE">
        <title>Characterization of New Isolates of Apricot vein clearing-associated virus and of a New Prunus-Infecting Virus: Evidence for Recombination as a Driving Force in Betaflexiviridae Evolution.</title>
        <authorList>
            <person name="Marais A."/>
            <person name="Faure C."/>
            <person name="Mustafayev E."/>
            <person name="Candresse T."/>
        </authorList>
    </citation>
    <scope>NUCLEOTIDE SEQUENCE [LARGE SCALE GENOMIC DNA]</scope>
    <source>
        <strain evidence="1">Aze204</strain>
    </source>
</reference>
<dbReference type="RefSeq" id="YP_009505633.1">
    <property type="nucleotide sequence ID" value="NC_038325.1"/>
</dbReference>
<dbReference type="Pfam" id="PF01107">
    <property type="entry name" value="MP"/>
    <property type="match status" value="1"/>
</dbReference>
<evidence type="ECO:0000313" key="1">
    <source>
        <dbReference type="EMBL" id="AKN08995.1"/>
    </source>
</evidence>
<dbReference type="KEGG" id="vg:37616520"/>
<evidence type="ECO:0000313" key="2">
    <source>
        <dbReference type="Proteomes" id="UP000232613"/>
    </source>
</evidence>
<dbReference type="Proteomes" id="UP000232613">
    <property type="component" value="Segment"/>
</dbReference>